<comment type="catalytic activity">
    <reaction evidence="4 7">
        <text>uridine(38/39/40) in tRNA = pseudouridine(38/39/40) in tRNA</text>
        <dbReference type="Rhea" id="RHEA:22376"/>
        <dbReference type="Rhea" id="RHEA-COMP:10085"/>
        <dbReference type="Rhea" id="RHEA-COMP:10087"/>
        <dbReference type="ChEBI" id="CHEBI:65314"/>
        <dbReference type="ChEBI" id="CHEBI:65315"/>
        <dbReference type="EC" id="5.4.99.12"/>
    </reaction>
</comment>
<feature type="active site" description="Nucleophile" evidence="4 5">
    <location>
        <position position="52"/>
    </location>
</feature>
<reference evidence="9" key="3">
    <citation type="submission" date="2023-06" db="EMBL/GenBank/DDBJ databases">
        <authorList>
            <person name="Sun Q."/>
            <person name="Zhou Y."/>
        </authorList>
    </citation>
    <scope>NUCLEOTIDE SEQUENCE</scope>
    <source>
        <strain evidence="9">CGMCC 1.10859</strain>
    </source>
</reference>
<dbReference type="PANTHER" id="PTHR11142">
    <property type="entry name" value="PSEUDOURIDYLATE SYNTHASE"/>
    <property type="match status" value="1"/>
</dbReference>
<comment type="caution">
    <text evidence="9">The sequence shown here is derived from an EMBL/GenBank/DDBJ whole genome shotgun (WGS) entry which is preliminary data.</text>
</comment>
<proteinExistence type="inferred from homology"/>
<dbReference type="PANTHER" id="PTHR11142:SF0">
    <property type="entry name" value="TRNA PSEUDOURIDINE SYNTHASE-LIKE 1"/>
    <property type="match status" value="1"/>
</dbReference>
<dbReference type="InterPro" id="IPR020094">
    <property type="entry name" value="TruA/RsuA/RluB/E/F_N"/>
</dbReference>
<reference evidence="9" key="1">
    <citation type="journal article" date="2014" name="Int. J. Syst. Evol. Microbiol.">
        <title>Complete genome sequence of Corynebacterium casei LMG S-19264T (=DSM 44701T), isolated from a smear-ripened cheese.</title>
        <authorList>
            <consortium name="US DOE Joint Genome Institute (JGI-PGF)"/>
            <person name="Walter F."/>
            <person name="Albersmeier A."/>
            <person name="Kalinowski J."/>
            <person name="Ruckert C."/>
        </authorList>
    </citation>
    <scope>NUCLEOTIDE SEQUENCE</scope>
    <source>
        <strain evidence="9">CGMCC 1.10859</strain>
    </source>
</reference>
<evidence type="ECO:0000256" key="1">
    <source>
        <dbReference type="ARBA" id="ARBA00009375"/>
    </source>
</evidence>
<dbReference type="FunFam" id="3.30.70.580:FF:000001">
    <property type="entry name" value="tRNA pseudouridine synthase A"/>
    <property type="match status" value="1"/>
</dbReference>
<evidence type="ECO:0000256" key="5">
    <source>
        <dbReference type="PIRSR" id="PIRSR001430-1"/>
    </source>
</evidence>
<name>A0AAN4USU4_9RHOB</name>
<dbReference type="SUPFAM" id="SSF55120">
    <property type="entry name" value="Pseudouridine synthase"/>
    <property type="match status" value="1"/>
</dbReference>
<dbReference type="GO" id="GO:0160147">
    <property type="term" value="F:tRNA pseudouridine(38-40) synthase activity"/>
    <property type="evidence" value="ECO:0007669"/>
    <property type="project" value="UniProtKB-EC"/>
</dbReference>
<dbReference type="GO" id="GO:0031119">
    <property type="term" value="P:tRNA pseudouridine synthesis"/>
    <property type="evidence" value="ECO:0007669"/>
    <property type="project" value="UniProtKB-UniRule"/>
</dbReference>
<evidence type="ECO:0000256" key="2">
    <source>
        <dbReference type="ARBA" id="ARBA00022694"/>
    </source>
</evidence>
<protein>
    <recommendedName>
        <fullName evidence="4">tRNA pseudouridine synthase A</fullName>
        <ecNumber evidence="4">5.4.99.12</ecNumber>
    </recommendedName>
    <alternativeName>
        <fullName evidence="4">tRNA pseudouridine(38-40) synthase</fullName>
    </alternativeName>
    <alternativeName>
        <fullName evidence="4">tRNA pseudouridylate synthase I</fullName>
    </alternativeName>
    <alternativeName>
        <fullName evidence="4">tRNA-uridine isomerase I</fullName>
    </alternativeName>
</protein>
<dbReference type="HAMAP" id="MF_00171">
    <property type="entry name" value="TruA"/>
    <property type="match status" value="1"/>
</dbReference>
<dbReference type="Gene3D" id="3.30.70.580">
    <property type="entry name" value="Pseudouridine synthase I, catalytic domain, N-terminal subdomain"/>
    <property type="match status" value="1"/>
</dbReference>
<evidence type="ECO:0000313" key="11">
    <source>
        <dbReference type="Proteomes" id="UP000199541"/>
    </source>
</evidence>
<feature type="domain" description="Pseudouridine synthase I TruA alpha/beta" evidence="8">
    <location>
        <begin position="144"/>
        <end position="250"/>
    </location>
</feature>
<evidence type="ECO:0000259" key="8">
    <source>
        <dbReference type="Pfam" id="PF01416"/>
    </source>
</evidence>
<dbReference type="EMBL" id="BNAB01000013">
    <property type="protein sequence ID" value="GHE03529.1"/>
    <property type="molecule type" value="Genomic_DNA"/>
</dbReference>
<dbReference type="EC" id="5.4.99.12" evidence="4"/>
<feature type="domain" description="Pseudouridine synthase I TruA alpha/beta" evidence="8">
    <location>
        <begin position="9"/>
        <end position="104"/>
    </location>
</feature>
<dbReference type="RefSeq" id="WP_035837661.1">
    <property type="nucleotide sequence ID" value="NZ_BNAB01000013.1"/>
</dbReference>
<dbReference type="NCBIfam" id="TIGR00071">
    <property type="entry name" value="hisT_truA"/>
    <property type="match status" value="1"/>
</dbReference>
<keyword evidence="3 4" id="KW-0413">Isomerase</keyword>
<evidence type="ECO:0000313" key="9">
    <source>
        <dbReference type="EMBL" id="GHE03529.1"/>
    </source>
</evidence>
<comment type="function">
    <text evidence="4">Formation of pseudouridine at positions 38, 39 and 40 in the anticodon stem and loop of transfer RNAs.</text>
</comment>
<dbReference type="GO" id="GO:0003723">
    <property type="term" value="F:RNA binding"/>
    <property type="evidence" value="ECO:0007669"/>
    <property type="project" value="InterPro"/>
</dbReference>
<keyword evidence="11" id="KW-1185">Reference proteome</keyword>
<sequence length="256" mass="28169">MTRYALKIEYDGTPFCGWQRQSGQPSVQQALEEAIRRLEPDAPGIGAAGRTDTGVHATAQVAHCDLAKPWECFRLMEALNYHLKPLPVAVVAAAPVGADFHARFSAKGRRYLFRLVARRAPVTHDAGRVWQVRHDLALAPMQAAARHLIGLHDFTTFRSTMCQAASPVKTLDRLDIEARPYPHGTEFRFHLAARSFLHNQVRSIVGTLERVGAGAWAPDQVRDALEAADRAACGPVCPPQGLYLDGVTYEPDPFAV</sequence>
<evidence type="ECO:0000256" key="7">
    <source>
        <dbReference type="RuleBase" id="RU003792"/>
    </source>
</evidence>
<evidence type="ECO:0000313" key="12">
    <source>
        <dbReference type="Proteomes" id="UP000634647"/>
    </source>
</evidence>
<feature type="binding site" evidence="4 6">
    <location>
        <position position="111"/>
    </location>
    <ligand>
        <name>substrate</name>
    </ligand>
</feature>
<keyword evidence="2 4" id="KW-0819">tRNA processing</keyword>
<evidence type="ECO:0000256" key="6">
    <source>
        <dbReference type="PIRSR" id="PIRSR001430-2"/>
    </source>
</evidence>
<dbReference type="InterPro" id="IPR020103">
    <property type="entry name" value="PsdUridine_synth_cat_dom_sf"/>
</dbReference>
<comment type="subunit">
    <text evidence="4">Homodimer.</text>
</comment>
<gene>
    <name evidence="4 9" type="primary">truA</name>
    <name evidence="9" type="ORF">GCM10008024_27250</name>
    <name evidence="10" type="ORF">SAMN05444006_11633</name>
</gene>
<dbReference type="EMBL" id="FNOB01000016">
    <property type="protein sequence ID" value="SDX43516.1"/>
    <property type="molecule type" value="Genomic_DNA"/>
</dbReference>
<evidence type="ECO:0000313" key="10">
    <source>
        <dbReference type="EMBL" id="SDX43516.1"/>
    </source>
</evidence>
<organism evidence="9 12">
    <name type="scientific">Allgaiera indica</name>
    <dbReference type="NCBI Taxonomy" id="765699"/>
    <lineage>
        <taxon>Bacteria</taxon>
        <taxon>Pseudomonadati</taxon>
        <taxon>Pseudomonadota</taxon>
        <taxon>Alphaproteobacteria</taxon>
        <taxon>Rhodobacterales</taxon>
        <taxon>Paracoccaceae</taxon>
        <taxon>Allgaiera</taxon>
    </lineage>
</organism>
<dbReference type="Pfam" id="PF01416">
    <property type="entry name" value="PseudoU_synth_1"/>
    <property type="match status" value="2"/>
</dbReference>
<dbReference type="Gene3D" id="3.30.70.660">
    <property type="entry name" value="Pseudouridine synthase I, catalytic domain, C-terminal subdomain"/>
    <property type="match status" value="1"/>
</dbReference>
<dbReference type="AlphaFoldDB" id="A0AAN4USU4"/>
<comment type="similarity">
    <text evidence="1 4 7">Belongs to the tRNA pseudouridine synthase TruA family.</text>
</comment>
<dbReference type="Proteomes" id="UP000634647">
    <property type="component" value="Unassembled WGS sequence"/>
</dbReference>
<accession>A0AAN4USU4</accession>
<dbReference type="InterPro" id="IPR001406">
    <property type="entry name" value="PsdUridine_synth_TruA"/>
</dbReference>
<dbReference type="PIRSF" id="PIRSF001430">
    <property type="entry name" value="tRNA_psdUrid_synth"/>
    <property type="match status" value="1"/>
</dbReference>
<dbReference type="InterPro" id="IPR020097">
    <property type="entry name" value="PsdUridine_synth_TruA_a/b_dom"/>
</dbReference>
<evidence type="ECO:0000256" key="3">
    <source>
        <dbReference type="ARBA" id="ARBA00023235"/>
    </source>
</evidence>
<comment type="caution">
    <text evidence="4">Lacks conserved residue(s) required for the propagation of feature annotation.</text>
</comment>
<dbReference type="CDD" id="cd02570">
    <property type="entry name" value="PseudoU_synth_EcTruA"/>
    <property type="match status" value="1"/>
</dbReference>
<evidence type="ECO:0000256" key="4">
    <source>
        <dbReference type="HAMAP-Rule" id="MF_00171"/>
    </source>
</evidence>
<dbReference type="InterPro" id="IPR020095">
    <property type="entry name" value="PsdUridine_synth_TruA_C"/>
</dbReference>
<dbReference type="Proteomes" id="UP000199541">
    <property type="component" value="Unassembled WGS sequence"/>
</dbReference>
<reference evidence="10 11" key="2">
    <citation type="submission" date="2016-10" db="EMBL/GenBank/DDBJ databases">
        <authorList>
            <person name="Varghese N."/>
            <person name="Submissions S."/>
        </authorList>
    </citation>
    <scope>NUCLEOTIDE SEQUENCE [LARGE SCALE GENOMIC DNA]</scope>
    <source>
        <strain evidence="10 11">DSM 24802</strain>
    </source>
</reference>